<protein>
    <submittedName>
        <fullName evidence="2">Uncharacterized protein</fullName>
    </submittedName>
</protein>
<keyword evidence="3" id="KW-1185">Reference proteome</keyword>
<comment type="caution">
    <text evidence="2">The sequence shown here is derived from an EMBL/GenBank/DDBJ whole genome shotgun (WGS) entry which is preliminary data.</text>
</comment>
<keyword evidence="1" id="KW-0175">Coiled coil</keyword>
<name>A0A9W9WCH9_9EURO</name>
<evidence type="ECO:0000256" key="1">
    <source>
        <dbReference type="SAM" id="Coils"/>
    </source>
</evidence>
<feature type="coiled-coil region" evidence="1">
    <location>
        <begin position="65"/>
        <end position="92"/>
    </location>
</feature>
<dbReference type="AlphaFoldDB" id="A0A9W9WCH9"/>
<dbReference type="RefSeq" id="XP_056494549.1">
    <property type="nucleotide sequence ID" value="XM_056625967.1"/>
</dbReference>
<gene>
    <name evidence="2" type="ORF">N7509_001330</name>
</gene>
<sequence>MESNSNIRPSVSIPGQINIHGEFKADLEVAVKEEVAKEMEIMTIQLATEMMARSGRLPSADTPQFGSLTSRVELLELRIEQLETRVSITMQNISTLANDLWHLSRRVWNCAWAWRIPACRVHPITYPISLT</sequence>
<reference evidence="2" key="1">
    <citation type="submission" date="2022-12" db="EMBL/GenBank/DDBJ databases">
        <authorList>
            <person name="Petersen C."/>
        </authorList>
    </citation>
    <scope>NUCLEOTIDE SEQUENCE</scope>
    <source>
        <strain evidence="2">IBT 29677</strain>
    </source>
</reference>
<dbReference type="GeneID" id="81364947"/>
<reference evidence="2" key="2">
    <citation type="journal article" date="2023" name="IMA Fungus">
        <title>Comparative genomic study of the Penicillium genus elucidates a diverse pangenome and 15 lateral gene transfer events.</title>
        <authorList>
            <person name="Petersen C."/>
            <person name="Sorensen T."/>
            <person name="Nielsen M.R."/>
            <person name="Sondergaard T.E."/>
            <person name="Sorensen J.L."/>
            <person name="Fitzpatrick D.A."/>
            <person name="Frisvad J.C."/>
            <person name="Nielsen K.L."/>
        </authorList>
    </citation>
    <scope>NUCLEOTIDE SEQUENCE</scope>
    <source>
        <strain evidence="2">IBT 29677</strain>
    </source>
</reference>
<organism evidence="2 3">
    <name type="scientific">Penicillium cosmopolitanum</name>
    <dbReference type="NCBI Taxonomy" id="1131564"/>
    <lineage>
        <taxon>Eukaryota</taxon>
        <taxon>Fungi</taxon>
        <taxon>Dikarya</taxon>
        <taxon>Ascomycota</taxon>
        <taxon>Pezizomycotina</taxon>
        <taxon>Eurotiomycetes</taxon>
        <taxon>Eurotiomycetidae</taxon>
        <taxon>Eurotiales</taxon>
        <taxon>Aspergillaceae</taxon>
        <taxon>Penicillium</taxon>
    </lineage>
</organism>
<dbReference type="Proteomes" id="UP001147747">
    <property type="component" value="Unassembled WGS sequence"/>
</dbReference>
<evidence type="ECO:0000313" key="2">
    <source>
        <dbReference type="EMBL" id="KAJ5414703.1"/>
    </source>
</evidence>
<accession>A0A9W9WCH9</accession>
<dbReference type="EMBL" id="JAPZBU010000003">
    <property type="protein sequence ID" value="KAJ5414703.1"/>
    <property type="molecule type" value="Genomic_DNA"/>
</dbReference>
<proteinExistence type="predicted"/>
<evidence type="ECO:0000313" key="3">
    <source>
        <dbReference type="Proteomes" id="UP001147747"/>
    </source>
</evidence>